<dbReference type="GO" id="GO:0030272">
    <property type="term" value="F:5-formyltetrahydrofolate cyclo-ligase activity"/>
    <property type="evidence" value="ECO:0007669"/>
    <property type="project" value="UniProtKB-EC"/>
</dbReference>
<evidence type="ECO:0000256" key="2">
    <source>
        <dbReference type="ARBA" id="ARBA00022741"/>
    </source>
</evidence>
<comment type="similarity">
    <text evidence="1 5">Belongs to the 5-formyltetrahydrofolate cyclo-ligase family.</text>
</comment>
<name>A0A1H4WPR2_9NOCA</name>
<organism evidence="6 7">
    <name type="scientific">Rhodococcus koreensis</name>
    <dbReference type="NCBI Taxonomy" id="99653"/>
    <lineage>
        <taxon>Bacteria</taxon>
        <taxon>Bacillati</taxon>
        <taxon>Actinomycetota</taxon>
        <taxon>Actinomycetes</taxon>
        <taxon>Mycobacteriales</taxon>
        <taxon>Nocardiaceae</taxon>
        <taxon>Rhodococcus</taxon>
    </lineage>
</organism>
<keyword evidence="6" id="KW-0436">Ligase</keyword>
<dbReference type="OrthoDB" id="3242798at2"/>
<dbReference type="EC" id="6.3.3.2" evidence="5"/>
<dbReference type="InterPro" id="IPR024185">
    <property type="entry name" value="FTHF_cligase-like_sf"/>
</dbReference>
<proteinExistence type="inferred from homology"/>
<accession>A0A1H4WPR2</accession>
<evidence type="ECO:0000256" key="4">
    <source>
        <dbReference type="PIRSR" id="PIRSR006806-1"/>
    </source>
</evidence>
<evidence type="ECO:0000256" key="5">
    <source>
        <dbReference type="RuleBase" id="RU361279"/>
    </source>
</evidence>
<dbReference type="GO" id="GO:0035999">
    <property type="term" value="P:tetrahydrofolate interconversion"/>
    <property type="evidence" value="ECO:0007669"/>
    <property type="project" value="TreeGrafter"/>
</dbReference>
<keyword evidence="5" id="KW-0460">Magnesium</keyword>
<keyword evidence="7" id="KW-1185">Reference proteome</keyword>
<dbReference type="NCBIfam" id="TIGR02727">
    <property type="entry name" value="MTHFS_bact"/>
    <property type="match status" value="1"/>
</dbReference>
<dbReference type="InterPro" id="IPR037171">
    <property type="entry name" value="NagB/RpiA_transferase-like"/>
</dbReference>
<comment type="cofactor">
    <cofactor evidence="5">
        <name>Mg(2+)</name>
        <dbReference type="ChEBI" id="CHEBI:18420"/>
    </cofactor>
</comment>
<keyword evidence="2 4" id="KW-0547">Nucleotide-binding</keyword>
<feature type="binding site" evidence="4">
    <location>
        <begin position="9"/>
        <end position="13"/>
    </location>
    <ligand>
        <name>ATP</name>
        <dbReference type="ChEBI" id="CHEBI:30616"/>
    </ligand>
</feature>
<evidence type="ECO:0000256" key="3">
    <source>
        <dbReference type="ARBA" id="ARBA00022840"/>
    </source>
</evidence>
<gene>
    <name evidence="6" type="ORF">SAMN04490239_6095</name>
</gene>
<dbReference type="PANTHER" id="PTHR23407:SF1">
    <property type="entry name" value="5-FORMYLTETRAHYDROFOLATE CYCLO-LIGASE"/>
    <property type="match status" value="1"/>
</dbReference>
<evidence type="ECO:0000313" key="6">
    <source>
        <dbReference type="EMBL" id="SEC94601.1"/>
    </source>
</evidence>
<dbReference type="Gene3D" id="3.40.50.10420">
    <property type="entry name" value="NagB/RpiA/CoA transferase-like"/>
    <property type="match status" value="1"/>
</dbReference>
<dbReference type="PANTHER" id="PTHR23407">
    <property type="entry name" value="ATPASE INHIBITOR/5-FORMYLTETRAHYDROFOLATE CYCLO-LIGASE"/>
    <property type="match status" value="1"/>
</dbReference>
<dbReference type="GO" id="GO:0005524">
    <property type="term" value="F:ATP binding"/>
    <property type="evidence" value="ECO:0007669"/>
    <property type="project" value="UniProtKB-KW"/>
</dbReference>
<dbReference type="AlphaFoldDB" id="A0A1H4WPR2"/>
<dbReference type="GO" id="GO:0046872">
    <property type="term" value="F:metal ion binding"/>
    <property type="evidence" value="ECO:0007669"/>
    <property type="project" value="UniProtKB-KW"/>
</dbReference>
<dbReference type="GO" id="GO:0009396">
    <property type="term" value="P:folic acid-containing compound biosynthetic process"/>
    <property type="evidence" value="ECO:0007669"/>
    <property type="project" value="TreeGrafter"/>
</dbReference>
<feature type="binding site" evidence="4">
    <location>
        <position position="58"/>
    </location>
    <ligand>
        <name>substrate</name>
    </ligand>
</feature>
<evidence type="ECO:0000313" key="7">
    <source>
        <dbReference type="Proteomes" id="UP000183561"/>
    </source>
</evidence>
<sequence length="202" mass="21477">MTFHDIDGKDAWRRRVLHVRKQQTIDDRDRASWRIADHIGKVARPGQAVAAYVPMDSEPGSVAMLDALVDAGVQVLLPFTVVNSPLSWALYTGPADLSPAAFGLREPTGPDLGPGGLARADAIIVPALAVDCRGVRLGRGAGYYDRSLAMVDGDVPLIAVVNDAELVDALPDEPHDIRMTHALTPSGGLQALVPAEFVGSRT</sequence>
<reference evidence="7" key="1">
    <citation type="submission" date="2016-10" db="EMBL/GenBank/DDBJ databases">
        <authorList>
            <person name="Varghese N."/>
            <person name="Submissions S."/>
        </authorList>
    </citation>
    <scope>NUCLEOTIDE SEQUENCE [LARGE SCALE GENOMIC DNA]</scope>
    <source>
        <strain evidence="7">DSM 44498</strain>
    </source>
</reference>
<dbReference type="EMBL" id="FNSV01000005">
    <property type="protein sequence ID" value="SEC94601.1"/>
    <property type="molecule type" value="Genomic_DNA"/>
</dbReference>
<dbReference type="InterPro" id="IPR002698">
    <property type="entry name" value="FTHF_cligase"/>
</dbReference>
<dbReference type="RefSeq" id="WP_072951711.1">
    <property type="nucleotide sequence ID" value="NZ_FNSV01000005.1"/>
</dbReference>
<dbReference type="Proteomes" id="UP000183561">
    <property type="component" value="Unassembled WGS sequence"/>
</dbReference>
<protein>
    <recommendedName>
        <fullName evidence="5">5-formyltetrahydrofolate cyclo-ligase</fullName>
        <ecNumber evidence="5">6.3.3.2</ecNumber>
    </recommendedName>
</protein>
<evidence type="ECO:0000256" key="1">
    <source>
        <dbReference type="ARBA" id="ARBA00010638"/>
    </source>
</evidence>
<dbReference type="Pfam" id="PF01812">
    <property type="entry name" value="5-FTHF_cyc-lig"/>
    <property type="match status" value="1"/>
</dbReference>
<dbReference type="SUPFAM" id="SSF100950">
    <property type="entry name" value="NagB/RpiA/CoA transferase-like"/>
    <property type="match status" value="1"/>
</dbReference>
<keyword evidence="3 4" id="KW-0067">ATP-binding</keyword>
<feature type="binding site" evidence="4">
    <location>
        <position position="53"/>
    </location>
    <ligand>
        <name>substrate</name>
    </ligand>
</feature>
<comment type="catalytic activity">
    <reaction evidence="5">
        <text>(6S)-5-formyl-5,6,7,8-tetrahydrofolate + ATP = (6R)-5,10-methenyltetrahydrofolate + ADP + phosphate</text>
        <dbReference type="Rhea" id="RHEA:10488"/>
        <dbReference type="ChEBI" id="CHEBI:30616"/>
        <dbReference type="ChEBI" id="CHEBI:43474"/>
        <dbReference type="ChEBI" id="CHEBI:57455"/>
        <dbReference type="ChEBI" id="CHEBI:57457"/>
        <dbReference type="ChEBI" id="CHEBI:456216"/>
        <dbReference type="EC" id="6.3.3.2"/>
    </reaction>
</comment>
<keyword evidence="5" id="KW-0479">Metal-binding</keyword>
<dbReference type="PIRSF" id="PIRSF006806">
    <property type="entry name" value="FTHF_cligase"/>
    <property type="match status" value="1"/>
</dbReference>
<feature type="binding site" evidence="4">
    <location>
        <begin position="136"/>
        <end position="144"/>
    </location>
    <ligand>
        <name>ATP</name>
        <dbReference type="ChEBI" id="CHEBI:30616"/>
    </ligand>
</feature>